<dbReference type="EMBL" id="JACHLX010000001">
    <property type="protein sequence ID" value="MBB5809531.1"/>
    <property type="molecule type" value="Genomic_DNA"/>
</dbReference>
<organism evidence="1 2">
    <name type="scientific">Streptomyces collinus</name>
    <dbReference type="NCBI Taxonomy" id="42684"/>
    <lineage>
        <taxon>Bacteria</taxon>
        <taxon>Bacillati</taxon>
        <taxon>Actinomycetota</taxon>
        <taxon>Actinomycetes</taxon>
        <taxon>Kitasatosporales</taxon>
        <taxon>Streptomycetaceae</taxon>
        <taxon>Streptomyces</taxon>
    </lineage>
</organism>
<proteinExistence type="predicted"/>
<evidence type="ECO:0000313" key="1">
    <source>
        <dbReference type="EMBL" id="MBB5809531.1"/>
    </source>
</evidence>
<gene>
    <name evidence="1" type="ORF">HNR72_000559</name>
</gene>
<protein>
    <submittedName>
        <fullName evidence="1">Uncharacterized protein</fullName>
    </submittedName>
</protein>
<dbReference type="Proteomes" id="UP000579531">
    <property type="component" value="Unassembled WGS sequence"/>
</dbReference>
<dbReference type="AlphaFoldDB" id="A0AA89TDW2"/>
<comment type="caution">
    <text evidence="1">The sequence shown here is derived from an EMBL/GenBank/DDBJ whole genome shotgun (WGS) entry which is preliminary data.</text>
</comment>
<reference evidence="1 2" key="1">
    <citation type="submission" date="2020-08" db="EMBL/GenBank/DDBJ databases">
        <title>Sequencing the genomes of 1000 actinobacteria strains.</title>
        <authorList>
            <person name="Klenk H.-P."/>
        </authorList>
    </citation>
    <scope>NUCLEOTIDE SEQUENCE [LARGE SCALE GENOMIC DNA]</scope>
    <source>
        <strain evidence="1 2">DSM 40129</strain>
    </source>
</reference>
<keyword evidence="2" id="KW-1185">Reference proteome</keyword>
<name>A0AA89TDW2_STRCU</name>
<evidence type="ECO:0000313" key="2">
    <source>
        <dbReference type="Proteomes" id="UP000579531"/>
    </source>
</evidence>
<sequence length="35" mass="3865">MTAAPKAIPAWVTVFSTPDPVPTSSRWTRRVLVPK</sequence>
<accession>A0AA89TDW2</accession>